<dbReference type="InterPro" id="IPR006680">
    <property type="entry name" value="Amidohydro-rel"/>
</dbReference>
<feature type="domain" description="Formimidoylglutamate deiminase N-terminal" evidence="6">
    <location>
        <begin position="5"/>
        <end position="39"/>
    </location>
</feature>
<dbReference type="EMBL" id="FNAV01000005">
    <property type="protein sequence ID" value="SDE59357.1"/>
    <property type="molecule type" value="Genomic_DNA"/>
</dbReference>
<dbReference type="NCBIfam" id="NF006681">
    <property type="entry name" value="PRK09229.1-2"/>
    <property type="match status" value="1"/>
</dbReference>
<proteinExistence type="predicted"/>
<dbReference type="STRING" id="282683.SAMN04488105_105163"/>
<dbReference type="InterPro" id="IPR011059">
    <property type="entry name" value="Metal-dep_hydrolase_composite"/>
</dbReference>
<evidence type="ECO:0000256" key="2">
    <source>
        <dbReference type="ARBA" id="ARBA00022723"/>
    </source>
</evidence>
<reference evidence="8" key="1">
    <citation type="submission" date="2016-10" db="EMBL/GenBank/DDBJ databases">
        <authorList>
            <person name="Varghese N."/>
            <person name="Submissions S."/>
        </authorList>
    </citation>
    <scope>NUCLEOTIDE SEQUENCE [LARGE SCALE GENOMIC DNA]</scope>
    <source>
        <strain evidence="8">DSM 10146</strain>
    </source>
</reference>
<keyword evidence="8" id="KW-1185">Reference proteome</keyword>
<dbReference type="NCBIfam" id="NF006684">
    <property type="entry name" value="PRK09229.1-5"/>
    <property type="match status" value="1"/>
</dbReference>
<comment type="cofactor">
    <cofactor evidence="1">
        <name>Zn(2+)</name>
        <dbReference type="ChEBI" id="CHEBI:29105"/>
    </cofactor>
</comment>
<dbReference type="Gene3D" id="3.20.20.140">
    <property type="entry name" value="Metal-dependent hydrolases"/>
    <property type="match status" value="1"/>
</dbReference>
<evidence type="ECO:0000313" key="8">
    <source>
        <dbReference type="Proteomes" id="UP000198994"/>
    </source>
</evidence>
<dbReference type="RefSeq" id="WP_089958106.1">
    <property type="nucleotide sequence ID" value="NZ_FNAV01000005.1"/>
</dbReference>
<dbReference type="GO" id="GO:0005829">
    <property type="term" value="C:cytosol"/>
    <property type="evidence" value="ECO:0007669"/>
    <property type="project" value="TreeGrafter"/>
</dbReference>
<gene>
    <name evidence="7" type="ORF">SAMN04488105_105163</name>
</gene>
<dbReference type="Gene3D" id="2.30.40.10">
    <property type="entry name" value="Urease, subunit C, domain 1"/>
    <property type="match status" value="1"/>
</dbReference>
<evidence type="ECO:0000313" key="7">
    <source>
        <dbReference type="EMBL" id="SDE59357.1"/>
    </source>
</evidence>
<keyword evidence="4" id="KW-0862">Zinc</keyword>
<feature type="domain" description="Amidohydrolase-related" evidence="5">
    <location>
        <begin position="44"/>
        <end position="415"/>
    </location>
</feature>
<name>A0A1G7E6Q4_9RHOB</name>
<protein>
    <submittedName>
        <fullName evidence="7">Formimidoylglutamate deiminase</fullName>
    </submittedName>
</protein>
<dbReference type="Proteomes" id="UP000198994">
    <property type="component" value="Unassembled WGS sequence"/>
</dbReference>
<sequence length="445" mass="47572">MKFAAKRALLPGGWAEDVLVTVGAGRIVALGRGQDAEADQVDLLLPGASNLHSHAFQRGFAGLTEARGPGRDSFWTWREMMYRFALQLDPDGAEAMAAMAQVEMLEAGYTRVGEFHYLHHDCDGRAYADPAEMSARIFAAAEDTGIALTHLPVFYAHGGFGPAPASDGQRRFLHDRDAFLGLVERCDAMARAGDVVGYAPHSLRAADAADLRALAEALPGRKVHIHVAEQVKEVEDCLAFCNRHPVERLYETAEVTADWCLIHATHLTPGEVALIARSGAVVGLCPVTEANLGDGVFPAPDLLARGGRYGVGTDSNVRISLAEELRLLEYGQRLTARARNVLATEEGSTGTQLFRQALAGGAQALGAPAPEIAEGALADLVALRDPLELGTGGAETLDRWIFGPEVAVSDVWVRGRHLVQDGRHVAREAVAARFSKAVRKVLAGA</sequence>
<evidence type="ECO:0000256" key="3">
    <source>
        <dbReference type="ARBA" id="ARBA00022801"/>
    </source>
</evidence>
<accession>A0A1G7E6Q4</accession>
<organism evidence="7 8">
    <name type="scientific">Salipiger thiooxidans</name>
    <dbReference type="NCBI Taxonomy" id="282683"/>
    <lineage>
        <taxon>Bacteria</taxon>
        <taxon>Pseudomonadati</taxon>
        <taxon>Pseudomonadota</taxon>
        <taxon>Alphaproteobacteria</taxon>
        <taxon>Rhodobacterales</taxon>
        <taxon>Roseobacteraceae</taxon>
        <taxon>Salipiger</taxon>
    </lineage>
</organism>
<dbReference type="PANTHER" id="PTHR11271:SF48">
    <property type="entry name" value="AMIDOHYDROLASE-RELATED DOMAIN-CONTAINING PROTEIN"/>
    <property type="match status" value="1"/>
</dbReference>
<dbReference type="SUPFAM" id="SSF51338">
    <property type="entry name" value="Composite domain of metallo-dependent hydrolases"/>
    <property type="match status" value="1"/>
</dbReference>
<dbReference type="GO" id="GO:0046872">
    <property type="term" value="F:metal ion binding"/>
    <property type="evidence" value="ECO:0007669"/>
    <property type="project" value="UniProtKB-KW"/>
</dbReference>
<dbReference type="OrthoDB" id="9796020at2"/>
<dbReference type="InterPro" id="IPR055156">
    <property type="entry name" value="HutF-like_N"/>
</dbReference>
<keyword evidence="3" id="KW-0378">Hydrolase</keyword>
<dbReference type="PANTHER" id="PTHR11271">
    <property type="entry name" value="GUANINE DEAMINASE"/>
    <property type="match status" value="1"/>
</dbReference>
<dbReference type="SUPFAM" id="SSF51556">
    <property type="entry name" value="Metallo-dependent hydrolases"/>
    <property type="match status" value="1"/>
</dbReference>
<dbReference type="AlphaFoldDB" id="A0A1G7E6Q4"/>
<dbReference type="InterPro" id="IPR032466">
    <property type="entry name" value="Metal_Hydrolase"/>
</dbReference>
<dbReference type="InterPro" id="IPR051607">
    <property type="entry name" value="Metallo-dep_hydrolases"/>
</dbReference>
<evidence type="ECO:0000259" key="6">
    <source>
        <dbReference type="Pfam" id="PF22429"/>
    </source>
</evidence>
<dbReference type="GO" id="GO:0019239">
    <property type="term" value="F:deaminase activity"/>
    <property type="evidence" value="ECO:0007669"/>
    <property type="project" value="TreeGrafter"/>
</dbReference>
<dbReference type="NCBIfam" id="TIGR02022">
    <property type="entry name" value="hutF"/>
    <property type="match status" value="1"/>
</dbReference>
<dbReference type="Pfam" id="PF22429">
    <property type="entry name" value="HutF_N"/>
    <property type="match status" value="1"/>
</dbReference>
<evidence type="ECO:0000256" key="1">
    <source>
        <dbReference type="ARBA" id="ARBA00001947"/>
    </source>
</evidence>
<dbReference type="InterPro" id="IPR010252">
    <property type="entry name" value="HutF"/>
</dbReference>
<evidence type="ECO:0000259" key="5">
    <source>
        <dbReference type="Pfam" id="PF01979"/>
    </source>
</evidence>
<keyword evidence="2" id="KW-0479">Metal-binding</keyword>
<evidence type="ECO:0000256" key="4">
    <source>
        <dbReference type="ARBA" id="ARBA00022833"/>
    </source>
</evidence>
<dbReference type="Pfam" id="PF01979">
    <property type="entry name" value="Amidohydro_1"/>
    <property type="match status" value="1"/>
</dbReference>